<proteinExistence type="predicted"/>
<dbReference type="GO" id="GO:0005886">
    <property type="term" value="C:plasma membrane"/>
    <property type="evidence" value="ECO:0007669"/>
    <property type="project" value="UniProtKB-SubCell"/>
</dbReference>
<feature type="transmembrane region" description="Helical" evidence="7">
    <location>
        <begin position="165"/>
        <end position="189"/>
    </location>
</feature>
<keyword evidence="6 7" id="KW-0472">Membrane</keyword>
<feature type="transmembrane region" description="Helical" evidence="7">
    <location>
        <begin position="87"/>
        <end position="110"/>
    </location>
</feature>
<dbReference type="InterPro" id="IPR052031">
    <property type="entry name" value="Membrane_Transporter-Flippase"/>
</dbReference>
<dbReference type="Proteomes" id="UP000305238">
    <property type="component" value="Unassembled WGS sequence"/>
</dbReference>
<name>A0A5S4GUZ1_9ACTN</name>
<dbReference type="PANTHER" id="PTHR43549">
    <property type="entry name" value="MULTIDRUG RESISTANCE PROTEIN YPNP-RELATED"/>
    <property type="match status" value="1"/>
</dbReference>
<gene>
    <name evidence="8" type="ORF">ETD96_20135</name>
</gene>
<feature type="transmembrane region" description="Helical" evidence="7">
    <location>
        <begin position="33"/>
        <end position="53"/>
    </location>
</feature>
<keyword evidence="4 7" id="KW-0812">Transmembrane</keyword>
<organism evidence="8 9">
    <name type="scientific">Actinomadura geliboluensis</name>
    <dbReference type="NCBI Taxonomy" id="882440"/>
    <lineage>
        <taxon>Bacteria</taxon>
        <taxon>Bacillati</taxon>
        <taxon>Actinomycetota</taxon>
        <taxon>Actinomycetes</taxon>
        <taxon>Streptosporangiales</taxon>
        <taxon>Thermomonosporaceae</taxon>
        <taxon>Actinomadura</taxon>
    </lineage>
</organism>
<evidence type="ECO:0000256" key="7">
    <source>
        <dbReference type="SAM" id="Phobius"/>
    </source>
</evidence>
<comment type="subcellular location">
    <subcellularLocation>
        <location evidence="1">Cell membrane</location>
        <topology evidence="1">Multi-pass membrane protein</topology>
    </subcellularLocation>
</comment>
<dbReference type="EMBL" id="VCKZ01000143">
    <property type="protein sequence ID" value="TMR36777.1"/>
    <property type="molecule type" value="Genomic_DNA"/>
</dbReference>
<dbReference type="GO" id="GO:0042910">
    <property type="term" value="F:xenobiotic transmembrane transporter activity"/>
    <property type="evidence" value="ECO:0007669"/>
    <property type="project" value="InterPro"/>
</dbReference>
<evidence type="ECO:0000256" key="6">
    <source>
        <dbReference type="ARBA" id="ARBA00023136"/>
    </source>
</evidence>
<protein>
    <submittedName>
        <fullName evidence="8">MATE family efflux transporter</fullName>
    </submittedName>
</protein>
<feature type="transmembrane region" description="Helical" evidence="7">
    <location>
        <begin position="248"/>
        <end position="267"/>
    </location>
</feature>
<dbReference type="GO" id="GO:0015297">
    <property type="term" value="F:antiporter activity"/>
    <property type="evidence" value="ECO:0007669"/>
    <property type="project" value="InterPro"/>
</dbReference>
<feature type="transmembrane region" description="Helical" evidence="7">
    <location>
        <begin position="60"/>
        <end position="81"/>
    </location>
</feature>
<evidence type="ECO:0000256" key="1">
    <source>
        <dbReference type="ARBA" id="ARBA00004651"/>
    </source>
</evidence>
<comment type="caution">
    <text evidence="8">The sequence shown here is derived from an EMBL/GenBank/DDBJ whole genome shotgun (WGS) entry which is preliminary data.</text>
</comment>
<evidence type="ECO:0000256" key="4">
    <source>
        <dbReference type="ARBA" id="ARBA00022692"/>
    </source>
</evidence>
<feature type="transmembrane region" description="Helical" evidence="7">
    <location>
        <begin position="131"/>
        <end position="153"/>
    </location>
</feature>
<evidence type="ECO:0000256" key="3">
    <source>
        <dbReference type="ARBA" id="ARBA00022475"/>
    </source>
</evidence>
<keyword evidence="2" id="KW-0813">Transport</keyword>
<dbReference type="OrthoDB" id="5145805at2"/>
<evidence type="ECO:0000313" key="8">
    <source>
        <dbReference type="EMBL" id="TMR36777.1"/>
    </source>
</evidence>
<feature type="transmembrane region" description="Helical" evidence="7">
    <location>
        <begin position="306"/>
        <end position="325"/>
    </location>
</feature>
<evidence type="ECO:0000256" key="2">
    <source>
        <dbReference type="ARBA" id="ARBA00022448"/>
    </source>
</evidence>
<evidence type="ECO:0000313" key="9">
    <source>
        <dbReference type="Proteomes" id="UP000305238"/>
    </source>
</evidence>
<evidence type="ECO:0000256" key="5">
    <source>
        <dbReference type="ARBA" id="ARBA00022989"/>
    </source>
</evidence>
<dbReference type="PANTHER" id="PTHR43549:SF3">
    <property type="entry name" value="MULTIDRUG RESISTANCE PROTEIN YPNP-RELATED"/>
    <property type="match status" value="1"/>
</dbReference>
<feature type="transmembrane region" description="Helical" evidence="7">
    <location>
        <begin position="210"/>
        <end position="228"/>
    </location>
</feature>
<keyword evidence="5 7" id="KW-1133">Transmembrane helix</keyword>
<keyword evidence="9" id="KW-1185">Reference proteome</keyword>
<keyword evidence="3" id="KW-1003">Cell membrane</keyword>
<dbReference type="InterPro" id="IPR002528">
    <property type="entry name" value="MATE_fam"/>
</dbReference>
<dbReference type="AlphaFoldDB" id="A0A5S4GUZ1"/>
<sequence>MYKRQVIAVAAPALARFLQVGAGADAEFVSFLRWMAAANLTLIVPVLAASCLRGAGRARAAALITLSNAAVEITLVAVLGFDPVALGVMAVPVATAAAGLSGGVLGLVLLRRAGLRGPVGWRPEVLRGLRSVGLPVGISYVAVFATNLALMWVLGPFDPRIRNGFAAAATVQSLVVIPAIALGSATAIVMNQQRGAGRRGLNPATMGAGLRIAAAVYGAVALVVWTARDVIGLVMAGDSRMAAECARYLNEVGPTYLCFGMVLMAITVMEQIGRGRAALLLNAVYAAQIIGVGGLLARSFHSQDLLYGTIAVTNLAGLAVVLVAVRAVRRDSGDLGQACPSG</sequence>
<accession>A0A5S4GUZ1</accession>
<reference evidence="8 9" key="1">
    <citation type="submission" date="2019-05" db="EMBL/GenBank/DDBJ databases">
        <title>Draft genome sequence of Actinomadura geliboluensis A8036.</title>
        <authorList>
            <person name="Saricaoglu S."/>
            <person name="Isik K."/>
        </authorList>
    </citation>
    <scope>NUCLEOTIDE SEQUENCE [LARGE SCALE GENOMIC DNA]</scope>
    <source>
        <strain evidence="8 9">A8036</strain>
    </source>
</reference>
<dbReference type="Pfam" id="PF01554">
    <property type="entry name" value="MatE"/>
    <property type="match status" value="1"/>
</dbReference>
<feature type="transmembrane region" description="Helical" evidence="7">
    <location>
        <begin position="279"/>
        <end position="300"/>
    </location>
</feature>